<reference evidence="1 2" key="1">
    <citation type="submission" date="2015-06" db="EMBL/GenBank/DDBJ databases">
        <authorList>
            <person name="Xie B.-B."/>
            <person name="Rong J.-C."/>
            <person name="Qin Q.-L."/>
            <person name="Zhang Y.-Z."/>
        </authorList>
    </citation>
    <scope>NUCLEOTIDE SEQUENCE [LARGE SCALE GENOMIC DNA]</scope>
    <source>
        <strain evidence="1 2">KMM 3549</strain>
    </source>
</reference>
<dbReference type="RefSeq" id="WP_058154313.1">
    <property type="nucleotide sequence ID" value="NZ_CP011030.1"/>
</dbReference>
<evidence type="ECO:0000313" key="2">
    <source>
        <dbReference type="Proteomes" id="UP000217258"/>
    </source>
</evidence>
<name>A0ABN5BYJ8_9GAMM</name>
<keyword evidence="2" id="KW-1185">Reference proteome</keyword>
<proteinExistence type="predicted"/>
<organism evidence="1 2">
    <name type="scientific">Pseudoalteromonas issachenkonii</name>
    <dbReference type="NCBI Taxonomy" id="152297"/>
    <lineage>
        <taxon>Bacteria</taxon>
        <taxon>Pseudomonadati</taxon>
        <taxon>Pseudomonadota</taxon>
        <taxon>Gammaproteobacteria</taxon>
        <taxon>Alteromonadales</taxon>
        <taxon>Pseudoalteromonadaceae</taxon>
        <taxon>Pseudoalteromonas</taxon>
    </lineage>
</organism>
<protein>
    <submittedName>
        <fullName evidence="1">Uncharacterized protein</fullName>
    </submittedName>
</protein>
<dbReference type="Proteomes" id="UP000217258">
    <property type="component" value="Chromosome I"/>
</dbReference>
<sequence length="186" mass="20887">MDWAECFKTKMKNNRVVAGIVLLTAIIIGISQLTDAIAKIVSFSGKHIEPLFTQELSYKFDNDLIKFNGGDGSSAKNAILIIGASTTDAGVAAEYFWLSKKYPGYKLIKQSTYPETPKRVFVTIDNHSEKREFTVLTPDKALKQYDLITIKKGESEIEVHFDITSFFGKPIQDPLILEVLKSIKDY</sequence>
<dbReference type="EMBL" id="CP011030">
    <property type="protein sequence ID" value="ATC89952.1"/>
    <property type="molecule type" value="Genomic_DNA"/>
</dbReference>
<gene>
    <name evidence="1" type="ORF">PISS_a0974</name>
</gene>
<evidence type="ECO:0000313" key="1">
    <source>
        <dbReference type="EMBL" id="ATC89952.1"/>
    </source>
</evidence>
<accession>A0ABN5BYJ8</accession>